<evidence type="ECO:0000256" key="1">
    <source>
        <dbReference type="SAM" id="SignalP"/>
    </source>
</evidence>
<dbReference type="Proteomes" id="UP000282060">
    <property type="component" value="Unassembled WGS sequence"/>
</dbReference>
<dbReference type="Gene3D" id="3.40.190.10">
    <property type="entry name" value="Periplasmic binding protein-like II"/>
    <property type="match status" value="1"/>
</dbReference>
<dbReference type="RefSeq" id="WP_126503787.1">
    <property type="nucleotide sequence ID" value="NZ_RXNV01000001.1"/>
</dbReference>
<dbReference type="OrthoDB" id="6120576at2"/>
<evidence type="ECO:0000313" key="2">
    <source>
        <dbReference type="EMBL" id="RTR34494.1"/>
    </source>
</evidence>
<evidence type="ECO:0000313" key="3">
    <source>
        <dbReference type="Proteomes" id="UP000282060"/>
    </source>
</evidence>
<keyword evidence="3" id="KW-1185">Reference proteome</keyword>
<proteinExistence type="predicted"/>
<gene>
    <name evidence="2" type="ORF">EKG39_02130</name>
</gene>
<keyword evidence="1" id="KW-0732">Signal</keyword>
<accession>A0A431WGD3</accession>
<evidence type="ECO:0008006" key="4">
    <source>
        <dbReference type="Google" id="ProtNLM"/>
    </source>
</evidence>
<organism evidence="2 3">
    <name type="scientific">Shewanella atlantica</name>
    <dbReference type="NCBI Taxonomy" id="271099"/>
    <lineage>
        <taxon>Bacteria</taxon>
        <taxon>Pseudomonadati</taxon>
        <taxon>Pseudomonadota</taxon>
        <taxon>Gammaproteobacteria</taxon>
        <taxon>Alteromonadales</taxon>
        <taxon>Shewanellaceae</taxon>
        <taxon>Shewanella</taxon>
    </lineage>
</organism>
<comment type="caution">
    <text evidence="2">The sequence shown here is derived from an EMBL/GenBank/DDBJ whole genome shotgun (WGS) entry which is preliminary data.</text>
</comment>
<dbReference type="AlphaFoldDB" id="A0A431WGD3"/>
<feature type="chain" id="PRO_5019311184" description="Transporter substrate-binding domain-containing protein" evidence="1">
    <location>
        <begin position="24"/>
        <end position="249"/>
    </location>
</feature>
<reference evidence="2 3" key="1">
    <citation type="submission" date="2018-12" db="EMBL/GenBank/DDBJ databases">
        <authorList>
            <person name="Yu L."/>
        </authorList>
    </citation>
    <scope>NUCLEOTIDE SEQUENCE [LARGE SCALE GENOMIC DNA]</scope>
    <source>
        <strain evidence="2 3">HAW-EB5</strain>
    </source>
</reference>
<name>A0A431WGD3_9GAMM</name>
<dbReference type="EMBL" id="RXNV01000001">
    <property type="protein sequence ID" value="RTR34494.1"/>
    <property type="molecule type" value="Genomic_DNA"/>
</dbReference>
<dbReference type="SUPFAM" id="SSF53850">
    <property type="entry name" value="Periplasmic binding protein-like II"/>
    <property type="match status" value="1"/>
</dbReference>
<protein>
    <recommendedName>
        <fullName evidence="4">Transporter substrate-binding domain-containing protein</fullName>
    </recommendedName>
</protein>
<feature type="signal peptide" evidence="1">
    <location>
        <begin position="1"/>
        <end position="23"/>
    </location>
</feature>
<sequence>MLRVVCALLCFFCQMLQAEEVMAQESKHNKGEAEVERLEVIAMDYAPFTSASSDDNGLAFKLLADALGGSVRVQPQFLSAARAHRMVQEGEWCASFYPPQSPVDEHRLIGLADEPIKLGLYRRREATPFSWQDLSELTGKRVAYFRALERDGLGFEMTQAGMNIFSVETTRQGVQLLAKGRVDYAFGDQVSGPAIMKLLGLDPEEFQFSETVFRDLPVGIWLNLSCPQAISAFHYLDSNGYQQIDTDNL</sequence>